<feature type="domain" description="Peptidase M14" evidence="17">
    <location>
        <begin position="119"/>
        <end position="438"/>
    </location>
</feature>
<evidence type="ECO:0000256" key="14">
    <source>
        <dbReference type="PROSITE-ProRule" id="PRU01379"/>
    </source>
</evidence>
<dbReference type="PROSITE" id="PS52035">
    <property type="entry name" value="PEPTIDASE_M14"/>
    <property type="match status" value="1"/>
</dbReference>
<comment type="function">
    <text evidence="11">Carboxypeptidase that possesses the specificities of both mammalian Cpase A and B. Thus shows broad substrate specificity, being able to cleave Cbz-Gly-Leu, Cbz-Gly-Val, Cbz-Gly-Phe, Cbz-Gly-Lys and Bz-Gly-Arg in vitro.</text>
</comment>
<dbReference type="Gene3D" id="3.40.630.10">
    <property type="entry name" value="Zn peptidases"/>
    <property type="match status" value="1"/>
</dbReference>
<dbReference type="Pfam" id="PF20773">
    <property type="entry name" value="InhA-like_MAM"/>
    <property type="match status" value="2"/>
</dbReference>
<feature type="region of interest" description="Disordered" evidence="15">
    <location>
        <begin position="271"/>
        <end position="298"/>
    </location>
</feature>
<keyword evidence="3 18" id="KW-0121">Carboxypeptidase</keyword>
<evidence type="ECO:0000256" key="8">
    <source>
        <dbReference type="ARBA" id="ARBA00022833"/>
    </source>
</evidence>
<dbReference type="PANTHER" id="PTHR11705">
    <property type="entry name" value="PROTEASE FAMILY M14 CARBOXYPEPTIDASE A,B"/>
    <property type="match status" value="1"/>
</dbReference>
<keyword evidence="5" id="KW-0479">Metal-binding</keyword>
<evidence type="ECO:0000256" key="2">
    <source>
        <dbReference type="ARBA" id="ARBA00005988"/>
    </source>
</evidence>
<evidence type="ECO:0000259" key="17">
    <source>
        <dbReference type="PROSITE" id="PS52035"/>
    </source>
</evidence>
<dbReference type="CDD" id="cd03859">
    <property type="entry name" value="M14_CPT"/>
    <property type="match status" value="1"/>
</dbReference>
<dbReference type="EMBL" id="WBMT01000011">
    <property type="protein sequence ID" value="KAB2346513.1"/>
    <property type="molecule type" value="Genomic_DNA"/>
</dbReference>
<evidence type="ECO:0000256" key="7">
    <source>
        <dbReference type="ARBA" id="ARBA00022801"/>
    </source>
</evidence>
<dbReference type="PRINTS" id="PR00765">
    <property type="entry name" value="CRBOXYPTASEA"/>
</dbReference>
<dbReference type="InterPro" id="IPR033810">
    <property type="entry name" value="Carboxypeptidase_T"/>
</dbReference>
<dbReference type="InterPro" id="IPR057246">
    <property type="entry name" value="CARBOXYPEPT_ZN_1"/>
</dbReference>
<dbReference type="FunFam" id="3.40.630.10:FF:000084">
    <property type="entry name" value="Carboxypeptidase B2"/>
    <property type="match status" value="1"/>
</dbReference>
<comment type="catalytic activity">
    <reaction evidence="10">
        <text>Releases a C-terminal residue, which may be hydrophobic or positively charged.</text>
        <dbReference type="EC" id="3.4.17.18"/>
    </reaction>
</comment>
<protein>
    <recommendedName>
        <fullName evidence="13">Zinc carboxypeptidase</fullName>
        <ecNumber evidence="12">3.4.17.18</ecNumber>
    </recommendedName>
</protein>
<feature type="region of interest" description="Disordered" evidence="15">
    <location>
        <begin position="247"/>
        <end position="266"/>
    </location>
</feature>
<evidence type="ECO:0000256" key="6">
    <source>
        <dbReference type="ARBA" id="ARBA00022729"/>
    </source>
</evidence>
<keyword evidence="8" id="KW-0862">Zinc</keyword>
<dbReference type="AlphaFoldDB" id="A0A6H9YW32"/>
<evidence type="ECO:0000256" key="11">
    <source>
        <dbReference type="ARBA" id="ARBA00055464"/>
    </source>
</evidence>
<dbReference type="Proteomes" id="UP000468735">
    <property type="component" value="Unassembled WGS sequence"/>
</dbReference>
<evidence type="ECO:0000256" key="13">
    <source>
        <dbReference type="ARBA" id="ARBA00074273"/>
    </source>
</evidence>
<dbReference type="InterPro" id="IPR000834">
    <property type="entry name" value="Peptidase_M14"/>
</dbReference>
<feature type="active site" description="Proton donor/acceptor" evidence="14">
    <location>
        <position position="387"/>
    </location>
</feature>
<evidence type="ECO:0000256" key="15">
    <source>
        <dbReference type="SAM" id="MobiDB-lite"/>
    </source>
</evidence>
<organism evidence="18 19">
    <name type="scientific">Actinomadura rudentiformis</name>
    <dbReference type="NCBI Taxonomy" id="359158"/>
    <lineage>
        <taxon>Bacteria</taxon>
        <taxon>Bacillati</taxon>
        <taxon>Actinomycetota</taxon>
        <taxon>Actinomycetes</taxon>
        <taxon>Streptosporangiales</taxon>
        <taxon>Thermomonosporaceae</taxon>
        <taxon>Actinomadura</taxon>
    </lineage>
</organism>
<dbReference type="SUPFAM" id="SSF53187">
    <property type="entry name" value="Zn-dependent exopeptidases"/>
    <property type="match status" value="1"/>
</dbReference>
<dbReference type="GO" id="GO:0004181">
    <property type="term" value="F:metallocarboxypeptidase activity"/>
    <property type="evidence" value="ECO:0007669"/>
    <property type="project" value="InterPro"/>
</dbReference>
<dbReference type="GO" id="GO:0008270">
    <property type="term" value="F:zinc ion binding"/>
    <property type="evidence" value="ECO:0007669"/>
    <property type="project" value="InterPro"/>
</dbReference>
<dbReference type="GO" id="GO:0005615">
    <property type="term" value="C:extracellular space"/>
    <property type="evidence" value="ECO:0007669"/>
    <property type="project" value="TreeGrafter"/>
</dbReference>
<keyword evidence="6 16" id="KW-0732">Signal</keyword>
<dbReference type="PANTHER" id="PTHR11705:SF143">
    <property type="entry name" value="SLL0236 PROTEIN"/>
    <property type="match status" value="1"/>
</dbReference>
<dbReference type="PROSITE" id="PS00132">
    <property type="entry name" value="CARBOXYPEPT_ZN_1"/>
    <property type="match status" value="1"/>
</dbReference>
<dbReference type="RefSeq" id="WP_151563541.1">
    <property type="nucleotide sequence ID" value="NZ_WBMT01000011.1"/>
</dbReference>
<evidence type="ECO:0000256" key="1">
    <source>
        <dbReference type="ARBA" id="ARBA00001947"/>
    </source>
</evidence>
<accession>A0A6H9YW32</accession>
<dbReference type="SMART" id="SM00631">
    <property type="entry name" value="Zn_pept"/>
    <property type="match status" value="1"/>
</dbReference>
<sequence>MRRKVTSFFAALTLGAGLVAASPATAAPGGQTRANDRMEVFTGQLTVDHVKKLRALGLDHEDIAMGKAQGGKVPIEVAMSRAQGEALRAKGVPLQVKKVKGKSASERSRTLAAQGNVFRPYSGAGNIREEIVKAAADHPNIARAVDIGKSLKGQPITAVRVTKGARTYPTRGSRPSVVFQAAQHAREWITPEQVRRTMHHFLNSYGTDAEITKLVNTTDIWFIPVINVDGYDLTFNPDYRMWRKNVRDNDGDGQVTNADGVDPNRNFPYKWGYDNEGSSPQRDSQTYRGTGPGSEPETKVQDAFISKLKPKLLVNYHSAAELLLYGVGWQQQTPSPDDKIFEALLGDDEHPAVPGYDPDLGAELYITNGDTDGHMGERHGVLAYTPEMSTCQTISAIDPNDPWKPEECASVFHFPDDEKLIQQEYLKNLPLAIATAKSSHSPDKPVSVVGKTTPDLVADAFEVSHGRTQPVAVTARKSLKGLTLRYSVNGGRTVSDSVREWKGGERYGDEGRHYYGEYRGKVRGTKAGDKVEVWFEARNKGKKVSSQKFTYTVASDIGGKVLVLAAEDVTGASPAQGVTQAKYTGAYASSLTAAGYSSDVYDIDKNGRKAPHHLGVLSHYKAVVWETGDDIIPRATGQPGGTAAKLGFDLELSVRDYLNEGGKLLLTGKYAGFAQGADGSYFYEPDYPAQPECTTPSDPPCLPMFNDFLQYYLGAYSYISDGGTGQDGKPYPVKGVGGKFNGFAAPLNGGDSANNQDHTGSFLTTSSFLPKKEFPQFATSAPIKWDRPGGAPYDPRTGSWYVYSGQADVSYKRLTRTVDLTGKTDGKLSFHASYETEPNWDYMFVEARTEGQDDWTTLPDANGNTQQGTGESCASGWRAIHPHLNHYQGQDCSPTGTTGAWHAATGKSNGYKEWSIDLTPYAGKKVEISISYVSDWGTQGLGVFLDDAKITAGGATLAETSFESDLGGWTVAGPPTGSAPASNDWARSQQAFEEGAGVTTKDSVYVGFGAEGMSTEARNDFVKRAMRHLLG</sequence>
<evidence type="ECO:0000256" key="10">
    <source>
        <dbReference type="ARBA" id="ARBA00050859"/>
    </source>
</evidence>
<dbReference type="EC" id="3.4.17.18" evidence="12"/>
<reference evidence="18 19" key="1">
    <citation type="submission" date="2019-09" db="EMBL/GenBank/DDBJ databases">
        <title>Actinomadura physcomitrii sp. nov., a novel actinomycete isolated from moss [Physcomitrium sphaericum (Ludw) Fuernr].</title>
        <authorList>
            <person name="Zhuang X."/>
            <person name="Liu C."/>
        </authorList>
    </citation>
    <scope>NUCLEOTIDE SEQUENCE [LARGE SCALE GENOMIC DNA]</scope>
    <source>
        <strain evidence="18 19">HMC1</strain>
    </source>
</reference>
<dbReference type="GO" id="GO:0006508">
    <property type="term" value="P:proteolysis"/>
    <property type="evidence" value="ECO:0007669"/>
    <property type="project" value="UniProtKB-KW"/>
</dbReference>
<name>A0A6H9YW32_9ACTN</name>
<evidence type="ECO:0000256" key="5">
    <source>
        <dbReference type="ARBA" id="ARBA00022723"/>
    </source>
</evidence>
<feature type="signal peptide" evidence="16">
    <location>
        <begin position="1"/>
        <end position="26"/>
    </location>
</feature>
<evidence type="ECO:0000313" key="18">
    <source>
        <dbReference type="EMBL" id="KAB2346513.1"/>
    </source>
</evidence>
<dbReference type="Pfam" id="PF00246">
    <property type="entry name" value="Peptidase_M14"/>
    <property type="match status" value="1"/>
</dbReference>
<keyword evidence="9" id="KW-0482">Metalloprotease</keyword>
<evidence type="ECO:0000256" key="4">
    <source>
        <dbReference type="ARBA" id="ARBA00022670"/>
    </source>
</evidence>
<feature type="compositionally biased region" description="Polar residues" evidence="15">
    <location>
        <begin position="276"/>
        <end position="288"/>
    </location>
</feature>
<evidence type="ECO:0000256" key="3">
    <source>
        <dbReference type="ARBA" id="ARBA00022645"/>
    </source>
</evidence>
<proteinExistence type="inferred from homology"/>
<comment type="similarity">
    <text evidence="2 14">Belongs to the peptidase M14 family.</text>
</comment>
<keyword evidence="19" id="KW-1185">Reference proteome</keyword>
<comment type="cofactor">
    <cofactor evidence="1">
        <name>Zn(2+)</name>
        <dbReference type="ChEBI" id="CHEBI:29105"/>
    </cofactor>
</comment>
<feature type="chain" id="PRO_5026236442" description="Zinc carboxypeptidase" evidence="16">
    <location>
        <begin position="27"/>
        <end position="1031"/>
    </location>
</feature>
<keyword evidence="4" id="KW-0645">Protease</keyword>
<evidence type="ECO:0000313" key="19">
    <source>
        <dbReference type="Proteomes" id="UP000468735"/>
    </source>
</evidence>
<gene>
    <name evidence="18" type="ORF">F8566_23980</name>
</gene>
<evidence type="ECO:0000256" key="12">
    <source>
        <dbReference type="ARBA" id="ARBA00066554"/>
    </source>
</evidence>
<keyword evidence="7" id="KW-0378">Hydrolase</keyword>
<dbReference type="OrthoDB" id="5240362at2"/>
<comment type="caution">
    <text evidence="18">The sequence shown here is derived from an EMBL/GenBank/DDBJ whole genome shotgun (WGS) entry which is preliminary data.</text>
</comment>
<evidence type="ECO:0000256" key="9">
    <source>
        <dbReference type="ARBA" id="ARBA00023049"/>
    </source>
</evidence>
<evidence type="ECO:0000256" key="16">
    <source>
        <dbReference type="SAM" id="SignalP"/>
    </source>
</evidence>